<proteinExistence type="predicted"/>
<reference evidence="1" key="1">
    <citation type="submission" date="2025-08" db="UniProtKB">
        <authorList>
            <consortium name="Ensembl"/>
        </authorList>
    </citation>
    <scope>IDENTIFICATION</scope>
</reference>
<protein>
    <submittedName>
        <fullName evidence="1">Uncharacterized protein</fullName>
    </submittedName>
</protein>
<evidence type="ECO:0000313" key="1">
    <source>
        <dbReference type="Ensembl" id="ENSAMXP00005020771.1"/>
    </source>
</evidence>
<dbReference type="Proteomes" id="UP000694621">
    <property type="component" value="Unplaced"/>
</dbReference>
<name>A0A8B9JFG8_ASTMX</name>
<accession>A0A8B9JFG8</accession>
<organism evidence="1 2">
    <name type="scientific">Astyanax mexicanus</name>
    <name type="common">Blind cave fish</name>
    <name type="synonym">Astyanax fasciatus mexicanus</name>
    <dbReference type="NCBI Taxonomy" id="7994"/>
    <lineage>
        <taxon>Eukaryota</taxon>
        <taxon>Metazoa</taxon>
        <taxon>Chordata</taxon>
        <taxon>Craniata</taxon>
        <taxon>Vertebrata</taxon>
        <taxon>Euteleostomi</taxon>
        <taxon>Actinopterygii</taxon>
        <taxon>Neopterygii</taxon>
        <taxon>Teleostei</taxon>
        <taxon>Ostariophysi</taxon>
        <taxon>Characiformes</taxon>
        <taxon>Characoidei</taxon>
        <taxon>Acestrorhamphidae</taxon>
        <taxon>Acestrorhamphinae</taxon>
        <taxon>Astyanax</taxon>
    </lineage>
</organism>
<sequence>KQQEKRRGTSRGCKREEGTLIHMFWSCPCVVPFWKSITEHLSNITNVNIPLSPRLMILGDTSVCKLSKVIAKMILSSALIGKKNILLATSL</sequence>
<dbReference type="AlphaFoldDB" id="A0A8B9JFG8"/>
<evidence type="ECO:0000313" key="2">
    <source>
        <dbReference type="Proteomes" id="UP000694621"/>
    </source>
</evidence>
<dbReference type="Ensembl" id="ENSAMXT00005022953.1">
    <property type="protein sequence ID" value="ENSAMXP00005020771.1"/>
    <property type="gene ID" value="ENSAMXG00005010763.1"/>
</dbReference>